<keyword evidence="4 8" id="KW-0694">RNA-binding</keyword>
<keyword evidence="3 8" id="KW-0699">rRNA-binding</keyword>
<dbReference type="RefSeq" id="WP_109741035.1">
    <property type="nucleotide sequence ID" value="NZ_QGGO01000001.1"/>
</dbReference>
<evidence type="ECO:0000256" key="1">
    <source>
        <dbReference type="ARBA" id="ARBA00003134"/>
    </source>
</evidence>
<reference evidence="9 10" key="1">
    <citation type="submission" date="2018-05" db="EMBL/GenBank/DDBJ databases">
        <title>Genomic Encyclopedia of Archaeal and Bacterial Type Strains, Phase II (KMG-II): from individual species to whole genera.</title>
        <authorList>
            <person name="Goeker M."/>
        </authorList>
    </citation>
    <scope>NUCLEOTIDE SEQUENCE [LARGE SCALE GENOMIC DNA]</scope>
    <source>
        <strain evidence="9 10">DSM 22214</strain>
    </source>
</reference>
<dbReference type="EMBL" id="QGGO01000001">
    <property type="protein sequence ID" value="PWK29410.1"/>
    <property type="molecule type" value="Genomic_DNA"/>
</dbReference>
<organism evidence="9 10">
    <name type="scientific">Arcicella aurantiaca</name>
    <dbReference type="NCBI Taxonomy" id="591202"/>
    <lineage>
        <taxon>Bacteria</taxon>
        <taxon>Pseudomonadati</taxon>
        <taxon>Bacteroidota</taxon>
        <taxon>Cytophagia</taxon>
        <taxon>Cytophagales</taxon>
        <taxon>Flectobacillaceae</taxon>
        <taxon>Arcicella</taxon>
    </lineage>
</organism>
<dbReference type="OrthoDB" id="9808392at2"/>
<proteinExistence type="inferred from homology"/>
<dbReference type="Gene3D" id="1.20.58.110">
    <property type="entry name" value="Ribosomal protein S20"/>
    <property type="match status" value="1"/>
</dbReference>
<dbReference type="GO" id="GO:0006412">
    <property type="term" value="P:translation"/>
    <property type="evidence" value="ECO:0007669"/>
    <property type="project" value="UniProtKB-UniRule"/>
</dbReference>
<keyword evidence="6 8" id="KW-0687">Ribonucleoprotein</keyword>
<comment type="caution">
    <text evidence="9">The sequence shown here is derived from an EMBL/GenBank/DDBJ whole genome shotgun (WGS) entry which is preliminary data.</text>
</comment>
<name>A0A316EFP7_9BACT</name>
<dbReference type="PANTHER" id="PTHR33398:SF1">
    <property type="entry name" value="SMALL RIBOSOMAL SUBUNIT PROTEIN BS20C"/>
    <property type="match status" value="1"/>
</dbReference>
<sequence>MANHKSALKRVRANEAKRLRNRYQHKTTRSMVRKLRDTDDKVTATDLYKKVSSALDKLAKRNIIHKNKASNLKSKLAKLVNKIA</sequence>
<comment type="similarity">
    <text evidence="2 8">Belongs to the bacterial ribosomal protein bS20 family.</text>
</comment>
<dbReference type="NCBIfam" id="TIGR00029">
    <property type="entry name" value="S20"/>
    <property type="match status" value="1"/>
</dbReference>
<dbReference type="AlphaFoldDB" id="A0A316EFP7"/>
<evidence type="ECO:0000256" key="7">
    <source>
        <dbReference type="ARBA" id="ARBA00035136"/>
    </source>
</evidence>
<dbReference type="GO" id="GO:0005829">
    <property type="term" value="C:cytosol"/>
    <property type="evidence" value="ECO:0007669"/>
    <property type="project" value="TreeGrafter"/>
</dbReference>
<dbReference type="HAMAP" id="MF_00500">
    <property type="entry name" value="Ribosomal_bS20"/>
    <property type="match status" value="1"/>
</dbReference>
<keyword evidence="10" id="KW-1185">Reference proteome</keyword>
<evidence type="ECO:0000256" key="5">
    <source>
        <dbReference type="ARBA" id="ARBA00022980"/>
    </source>
</evidence>
<keyword evidence="5 8" id="KW-0689">Ribosomal protein</keyword>
<evidence type="ECO:0000256" key="8">
    <source>
        <dbReference type="HAMAP-Rule" id="MF_00500"/>
    </source>
</evidence>
<dbReference type="Pfam" id="PF01649">
    <property type="entry name" value="Ribosomal_S20p"/>
    <property type="match status" value="1"/>
</dbReference>
<evidence type="ECO:0000256" key="6">
    <source>
        <dbReference type="ARBA" id="ARBA00023274"/>
    </source>
</evidence>
<evidence type="ECO:0000313" key="9">
    <source>
        <dbReference type="EMBL" id="PWK29410.1"/>
    </source>
</evidence>
<dbReference type="InterPro" id="IPR002583">
    <property type="entry name" value="Ribosomal_bS20"/>
</dbReference>
<dbReference type="PANTHER" id="PTHR33398">
    <property type="entry name" value="30S RIBOSOMAL PROTEIN S20"/>
    <property type="match status" value="1"/>
</dbReference>
<dbReference type="GO" id="GO:0070181">
    <property type="term" value="F:small ribosomal subunit rRNA binding"/>
    <property type="evidence" value="ECO:0007669"/>
    <property type="project" value="TreeGrafter"/>
</dbReference>
<protein>
    <recommendedName>
        <fullName evidence="7 8">Small ribosomal subunit protein bS20</fullName>
    </recommendedName>
</protein>
<evidence type="ECO:0000256" key="3">
    <source>
        <dbReference type="ARBA" id="ARBA00022730"/>
    </source>
</evidence>
<dbReference type="Proteomes" id="UP000245489">
    <property type="component" value="Unassembled WGS sequence"/>
</dbReference>
<dbReference type="SUPFAM" id="SSF46992">
    <property type="entry name" value="Ribosomal protein S20"/>
    <property type="match status" value="1"/>
</dbReference>
<evidence type="ECO:0000256" key="4">
    <source>
        <dbReference type="ARBA" id="ARBA00022884"/>
    </source>
</evidence>
<evidence type="ECO:0000256" key="2">
    <source>
        <dbReference type="ARBA" id="ARBA00007634"/>
    </source>
</evidence>
<gene>
    <name evidence="8" type="primary">rpsT</name>
    <name evidence="9" type="ORF">LV89_00250</name>
</gene>
<dbReference type="InterPro" id="IPR036510">
    <property type="entry name" value="Ribosomal_bS20_sf"/>
</dbReference>
<comment type="function">
    <text evidence="1 8">Binds directly to 16S ribosomal RNA.</text>
</comment>
<accession>A0A316EFP7</accession>
<dbReference type="GO" id="GO:0003735">
    <property type="term" value="F:structural constituent of ribosome"/>
    <property type="evidence" value="ECO:0007669"/>
    <property type="project" value="InterPro"/>
</dbReference>
<dbReference type="GO" id="GO:0015935">
    <property type="term" value="C:small ribosomal subunit"/>
    <property type="evidence" value="ECO:0007669"/>
    <property type="project" value="TreeGrafter"/>
</dbReference>
<evidence type="ECO:0000313" key="10">
    <source>
        <dbReference type="Proteomes" id="UP000245489"/>
    </source>
</evidence>